<dbReference type="EMBL" id="JAOH01000002">
    <property type="protein sequence ID" value="EUA65028.1"/>
    <property type="molecule type" value="Genomic_DNA"/>
</dbReference>
<evidence type="ECO:0000313" key="2">
    <source>
        <dbReference type="Proteomes" id="UP000021210"/>
    </source>
</evidence>
<protein>
    <submittedName>
        <fullName evidence="1">Bacterial dnaA family protein</fullName>
    </submittedName>
</protein>
<evidence type="ECO:0000313" key="1">
    <source>
        <dbReference type="EMBL" id="EUA65028.1"/>
    </source>
</evidence>
<organism evidence="1 2">
    <name type="scientific">Mycobacteroides abscessus 1948</name>
    <dbReference type="NCBI Taxonomy" id="1299323"/>
    <lineage>
        <taxon>Bacteria</taxon>
        <taxon>Bacillati</taxon>
        <taxon>Actinomycetota</taxon>
        <taxon>Actinomycetes</taxon>
        <taxon>Mycobacteriales</taxon>
        <taxon>Mycobacteriaceae</taxon>
        <taxon>Mycobacteroides</taxon>
        <taxon>Mycobacteroides abscessus</taxon>
    </lineage>
</organism>
<gene>
    <name evidence="1" type="ORF">I542_5206</name>
</gene>
<name>A0A829QR96_9MYCO</name>
<accession>A0A829QR96</accession>
<sequence>MLRSNRQVVMAADRSPDEIGDVANLLRNYEWSLIADVSAPDIEMLAHIRPRSRG</sequence>
<reference evidence="1 2" key="1">
    <citation type="submission" date="2013-12" db="EMBL/GenBank/DDBJ databases">
        <authorList>
            <person name="Zelazny A."/>
            <person name="Olivier K."/>
            <person name="Holland S."/>
            <person name="Lenaerts A."/>
            <person name="Ordway D."/>
            <person name="DeGroote M.A."/>
            <person name="Parker T."/>
            <person name="Sizemore C."/>
            <person name="Tallon L.J."/>
            <person name="Sadzewicz L.K."/>
            <person name="Sengamalay N."/>
            <person name="Fraser C.M."/>
            <person name="Hine E."/>
            <person name="Shefchek K.A."/>
            <person name="Das S.P."/>
            <person name="Tettelin H."/>
        </authorList>
    </citation>
    <scope>NUCLEOTIDE SEQUENCE [LARGE SCALE GENOMIC DNA]</scope>
    <source>
        <strain evidence="1 2">1948</strain>
    </source>
</reference>
<dbReference type="AlphaFoldDB" id="A0A829QR96"/>
<proteinExistence type="predicted"/>
<comment type="caution">
    <text evidence="1">The sequence shown here is derived from an EMBL/GenBank/DDBJ whole genome shotgun (WGS) entry which is preliminary data.</text>
</comment>
<dbReference type="Proteomes" id="UP000021210">
    <property type="component" value="Unassembled WGS sequence"/>
</dbReference>